<accession>A0A0G4EGR9</accession>
<reference evidence="2 3" key="1">
    <citation type="submission" date="2014-11" db="EMBL/GenBank/DDBJ databases">
        <authorList>
            <person name="Zhu J."/>
            <person name="Qi W."/>
            <person name="Song R."/>
        </authorList>
    </citation>
    <scope>NUCLEOTIDE SEQUENCE [LARGE SCALE GENOMIC DNA]</scope>
</reference>
<dbReference type="PhylomeDB" id="A0A0G4EGR9"/>
<gene>
    <name evidence="2" type="ORF">Vbra_7341</name>
</gene>
<sequence>MASPSTPEGCTVLSVIPTNQPANSQIIPSNGVLGRFFNWARKKAPLLKWDDLTVNWAIYEDTRRALVGVWETLASPNVEADDVKDSVSCFLLAEANLISGLLKTDNVELTEAKKLYQKAYEMAKEWYEAANTVYRARAAVDATQRTAIQIMSCCLMVMGEAALFKSLMKVLMKVLTIFPEQVPLLLDSVALDGDVSFASVWSSLKTSVPLVSECVELCRQTACALGNAINHYEKARKLLSKINIALTSSHGAAATSASWIPPWLREGDPTVNTDTRIVQLEEWDSMVMDMLDGALFKSIRAVVSIVVFHVRGFQSLPSDWGYGDSLLSNIRRHGTVRLHGWMAKYVRDLVIGCQGYLPPPDTEHQQEICFSFYLPPVVAKAATMSRKFQLGQTAEVCTLLERLMQRVGGVESVLCGGLAGECDDYFKPVHKVLYATLAAAPYFVNNDYAKCLQILKTTSGAAAGGGDGGVSSILEAYAALYVVSSLLLDEREEAMAMRQAYLKYIVPGRWSSWPLRGTLSMMERLTDPYLTERLTGNPSYPTYHMGRLAYFKVVTSLTGFPDDGPGLLADADFRKALEAELQQYEAMLRPDDPPEDGVPAQANDKEWDLCRRMLVCCQTLKQEKEDKKKCEEEQEKHNTDQQEEEPPTAPPVHHAPHLPHQTAPPN</sequence>
<feature type="compositionally biased region" description="Basic and acidic residues" evidence="1">
    <location>
        <begin position="623"/>
        <end position="640"/>
    </location>
</feature>
<feature type="region of interest" description="Disordered" evidence="1">
    <location>
        <begin position="623"/>
        <end position="666"/>
    </location>
</feature>
<dbReference type="AlphaFoldDB" id="A0A0G4EGR9"/>
<proteinExistence type="predicted"/>
<evidence type="ECO:0000313" key="2">
    <source>
        <dbReference type="EMBL" id="CEL94668.1"/>
    </source>
</evidence>
<name>A0A0G4EGR9_VITBC</name>
<keyword evidence="3" id="KW-1185">Reference proteome</keyword>
<protein>
    <submittedName>
        <fullName evidence="2">Uncharacterized protein</fullName>
    </submittedName>
</protein>
<dbReference type="VEuPathDB" id="CryptoDB:Vbra_7341"/>
<dbReference type="Proteomes" id="UP000041254">
    <property type="component" value="Unassembled WGS sequence"/>
</dbReference>
<evidence type="ECO:0000313" key="3">
    <source>
        <dbReference type="Proteomes" id="UP000041254"/>
    </source>
</evidence>
<evidence type="ECO:0000256" key="1">
    <source>
        <dbReference type="SAM" id="MobiDB-lite"/>
    </source>
</evidence>
<organism evidence="2 3">
    <name type="scientific">Vitrella brassicaformis (strain CCMP3155)</name>
    <dbReference type="NCBI Taxonomy" id="1169540"/>
    <lineage>
        <taxon>Eukaryota</taxon>
        <taxon>Sar</taxon>
        <taxon>Alveolata</taxon>
        <taxon>Colpodellida</taxon>
        <taxon>Vitrellaceae</taxon>
        <taxon>Vitrella</taxon>
    </lineage>
</organism>
<dbReference type="EMBL" id="CDMY01000225">
    <property type="protein sequence ID" value="CEL94668.1"/>
    <property type="molecule type" value="Genomic_DNA"/>
</dbReference>
<dbReference type="InParanoid" id="A0A0G4EGR9"/>